<dbReference type="PANTHER" id="PTHR12848">
    <property type="entry name" value="REGULATORY-ASSOCIATED PROTEIN OF MTOR"/>
    <property type="match status" value="1"/>
</dbReference>
<evidence type="ECO:0000313" key="5">
    <source>
        <dbReference type="Proteomes" id="UP001479436"/>
    </source>
</evidence>
<evidence type="ECO:0000259" key="3">
    <source>
        <dbReference type="Pfam" id="PF14538"/>
    </source>
</evidence>
<evidence type="ECO:0000256" key="1">
    <source>
        <dbReference type="ARBA" id="ARBA00022574"/>
    </source>
</evidence>
<organism evidence="4 5">
    <name type="scientific">Basidiobolus ranarum</name>
    <dbReference type="NCBI Taxonomy" id="34480"/>
    <lineage>
        <taxon>Eukaryota</taxon>
        <taxon>Fungi</taxon>
        <taxon>Fungi incertae sedis</taxon>
        <taxon>Zoopagomycota</taxon>
        <taxon>Entomophthoromycotina</taxon>
        <taxon>Basidiobolomycetes</taxon>
        <taxon>Basidiobolales</taxon>
        <taxon>Basidiobolaceae</taxon>
        <taxon>Basidiobolus</taxon>
    </lineage>
</organism>
<dbReference type="EMBL" id="JASJQH010007763">
    <property type="protein sequence ID" value="KAK9701971.1"/>
    <property type="molecule type" value="Genomic_DNA"/>
</dbReference>
<dbReference type="Pfam" id="PF14538">
    <property type="entry name" value="Raptor_N"/>
    <property type="match status" value="1"/>
</dbReference>
<keyword evidence="2" id="KW-0677">Repeat</keyword>
<proteinExistence type="predicted"/>
<evidence type="ECO:0000313" key="4">
    <source>
        <dbReference type="EMBL" id="KAK9701971.1"/>
    </source>
</evidence>
<gene>
    <name evidence="4" type="primary">KOG1_1</name>
    <name evidence="4" type="ORF">K7432_011461</name>
</gene>
<keyword evidence="1" id="KW-0853">WD repeat</keyword>
<name>A0ABR2VUB1_9FUNG</name>
<dbReference type="Proteomes" id="UP001479436">
    <property type="component" value="Unassembled WGS sequence"/>
</dbReference>
<evidence type="ECO:0000256" key="2">
    <source>
        <dbReference type="ARBA" id="ARBA00022737"/>
    </source>
</evidence>
<accession>A0ABR2VUB1</accession>
<dbReference type="InterPro" id="IPR004083">
    <property type="entry name" value="Raptor"/>
</dbReference>
<feature type="non-terminal residue" evidence="4">
    <location>
        <position position="111"/>
    </location>
</feature>
<comment type="caution">
    <text evidence="4">The sequence shown here is derived from an EMBL/GenBank/DDBJ whole genome shotgun (WGS) entry which is preliminary data.</text>
</comment>
<dbReference type="PANTHER" id="PTHR12848:SF16">
    <property type="entry name" value="REGULATORY-ASSOCIATED PROTEIN OF MTOR"/>
    <property type="match status" value="1"/>
</dbReference>
<sequence length="111" mass="12826">MNNTVEQTIRHGFEEQYSTEIPVGDYQESDGEKNENVCYMYYTDKRHENNANVNPDHPAHGIIEHDWRMREKIKTVSCALVMCLNIGVDPPDVVKTNPCAKLESWIDPFTL</sequence>
<reference evidence="4 5" key="1">
    <citation type="submission" date="2023-04" db="EMBL/GenBank/DDBJ databases">
        <title>Genome of Basidiobolus ranarum AG-B5.</title>
        <authorList>
            <person name="Stajich J.E."/>
            <person name="Carter-House D."/>
            <person name="Gryganskyi A."/>
        </authorList>
    </citation>
    <scope>NUCLEOTIDE SEQUENCE [LARGE SCALE GENOMIC DNA]</scope>
    <source>
        <strain evidence="4 5">AG-B5</strain>
    </source>
</reference>
<feature type="domain" description="Raptor N-terminal CASPase-like" evidence="3">
    <location>
        <begin position="74"/>
        <end position="110"/>
    </location>
</feature>
<dbReference type="InterPro" id="IPR029347">
    <property type="entry name" value="Raptor_N"/>
</dbReference>
<protein>
    <submittedName>
        <fullName evidence="4">Target of rapamycin complex 1 subunit kog1</fullName>
    </submittedName>
</protein>
<keyword evidence="5" id="KW-1185">Reference proteome</keyword>